<name>A0ABP6RRC7_9PSEU</name>
<evidence type="ECO:0000313" key="2">
    <source>
        <dbReference type="Proteomes" id="UP001500483"/>
    </source>
</evidence>
<reference evidence="2" key="1">
    <citation type="journal article" date="2019" name="Int. J. Syst. Evol. Microbiol.">
        <title>The Global Catalogue of Microorganisms (GCM) 10K type strain sequencing project: providing services to taxonomists for standard genome sequencing and annotation.</title>
        <authorList>
            <consortium name="The Broad Institute Genomics Platform"/>
            <consortium name="The Broad Institute Genome Sequencing Center for Infectious Disease"/>
            <person name="Wu L."/>
            <person name="Ma J."/>
        </authorList>
    </citation>
    <scope>NUCLEOTIDE SEQUENCE [LARGE SCALE GENOMIC DNA]</scope>
    <source>
        <strain evidence="2">JCM 9687</strain>
    </source>
</reference>
<dbReference type="EMBL" id="BAAAYK010000038">
    <property type="protein sequence ID" value="GAA3358002.1"/>
    <property type="molecule type" value="Genomic_DNA"/>
</dbReference>
<dbReference type="SUPFAM" id="SSF63825">
    <property type="entry name" value="YWTD domain"/>
    <property type="match status" value="1"/>
</dbReference>
<organism evidence="1 2">
    <name type="scientific">Saccharopolyspora gregorii</name>
    <dbReference type="NCBI Taxonomy" id="33914"/>
    <lineage>
        <taxon>Bacteria</taxon>
        <taxon>Bacillati</taxon>
        <taxon>Actinomycetota</taxon>
        <taxon>Actinomycetes</taxon>
        <taxon>Pseudonocardiales</taxon>
        <taxon>Pseudonocardiaceae</taxon>
        <taxon>Saccharopolyspora</taxon>
    </lineage>
</organism>
<sequence length="525" mass="54240">MTRSRSGAAVAVFDAGRWTARRENEPNPLWGSNGVAFGPDGRLHVAQYLAGQISAVDVDSGEVEAVLPVGGPVRSPDDLAFAADGSMYITDLNPGLVWRCAPDGELAVVARGLRCPNGITCVGNRVFVNEMYRDGRVLELFPDGREPVVLTGGLAMGNAMQLGPDGSLYYPHMMTGEVWRISPEGGAAELVAEQVHEPVAVRFDRAGELVVLSRGVAGIVTRFDAEGSRTITRTGIAGMDNAAFDAENRMLVSSFASGGVTRIEADGPVRPVVARGFNGPFGVAADSDGRWYAADHFRLGTAADELGAEAGGPLLSELGGFVHGIAADSGVLHVTSQFGDVRTVDGGRVRVRASGLDGPGGIAVAADGALVVAETGAGRVLRIDAADEVTVLADGLDGPVDVALDEDGRCFATEQRGGRVLRIGDGAVDALADGLAEPQGLARLGDELFVVEAGARRLLSLDPDSGARRVEVAELPVDGFRDPEPVVTPGIPGQPRAFAGIAATPDGALLLSAGGEGTVLRLTRG</sequence>
<protein>
    <submittedName>
        <fullName evidence="1">SMP-30/gluconolactonase/LRE family protein</fullName>
    </submittedName>
</protein>
<dbReference type="InterPro" id="IPR011042">
    <property type="entry name" value="6-blade_b-propeller_TolB-like"/>
</dbReference>
<dbReference type="Gene3D" id="2.120.10.30">
    <property type="entry name" value="TolB, C-terminal domain"/>
    <property type="match status" value="3"/>
</dbReference>
<dbReference type="SUPFAM" id="SSF63829">
    <property type="entry name" value="Calcium-dependent phosphotriesterase"/>
    <property type="match status" value="2"/>
</dbReference>
<dbReference type="RefSeq" id="WP_344926944.1">
    <property type="nucleotide sequence ID" value="NZ_BAAAYK010000038.1"/>
</dbReference>
<dbReference type="Proteomes" id="UP001500483">
    <property type="component" value="Unassembled WGS sequence"/>
</dbReference>
<dbReference type="InterPro" id="IPR051344">
    <property type="entry name" value="Vgb"/>
</dbReference>
<evidence type="ECO:0000313" key="1">
    <source>
        <dbReference type="EMBL" id="GAA3358002.1"/>
    </source>
</evidence>
<proteinExistence type="predicted"/>
<dbReference type="PANTHER" id="PTHR40274:SF4">
    <property type="entry name" value="BLL1406 PROTEIN"/>
    <property type="match status" value="1"/>
</dbReference>
<comment type="caution">
    <text evidence="1">The sequence shown here is derived from an EMBL/GenBank/DDBJ whole genome shotgun (WGS) entry which is preliminary data.</text>
</comment>
<keyword evidence="2" id="KW-1185">Reference proteome</keyword>
<accession>A0ABP6RRC7</accession>
<dbReference type="PANTHER" id="PTHR40274">
    <property type="entry name" value="VIRGINIAMYCIN B LYASE"/>
    <property type="match status" value="1"/>
</dbReference>
<gene>
    <name evidence="1" type="ORF">GCM10020366_28320</name>
</gene>